<dbReference type="OrthoDB" id="6708408at2"/>
<feature type="signal peptide" evidence="1">
    <location>
        <begin position="1"/>
        <end position="21"/>
    </location>
</feature>
<feature type="chain" id="PRO_5015610997" description="TIGR04219 family outer membrane beta-barrel protein" evidence="1">
    <location>
        <begin position="22"/>
        <end position="241"/>
    </location>
</feature>
<evidence type="ECO:0000313" key="3">
    <source>
        <dbReference type="Proteomes" id="UP000239866"/>
    </source>
</evidence>
<dbReference type="AlphaFoldDB" id="A0A2T1K4E1"/>
<evidence type="ECO:0008006" key="4">
    <source>
        <dbReference type="Google" id="ProtNLM"/>
    </source>
</evidence>
<gene>
    <name evidence="2" type="ORF">C7H09_17915</name>
</gene>
<protein>
    <recommendedName>
        <fullName evidence="4">TIGR04219 family outer membrane beta-barrel protein</fullName>
    </recommendedName>
</protein>
<name>A0A2T1K4E1_9GAMM</name>
<dbReference type="RefSeq" id="WP_106765297.1">
    <property type="nucleotide sequence ID" value="NZ_PXNP01000109.1"/>
</dbReference>
<dbReference type="EMBL" id="PXNP01000109">
    <property type="protein sequence ID" value="PSF04898.1"/>
    <property type="molecule type" value="Genomic_DNA"/>
</dbReference>
<dbReference type="NCBIfam" id="TIGR04219">
    <property type="entry name" value="OMP_w_GlyGly"/>
    <property type="match status" value="1"/>
</dbReference>
<proteinExistence type="predicted"/>
<sequence>MRKFMVALGSVAVLAAPLVHADVFGVGASVNYWHSDFTGEFARNNSLVDVDEQLNLDNDSNANATVYLEHPVPLIPNVRLNYTLVQQSGRGNLDTGYDGVTGKVNSELDLEQLDLTLYYELLDNWINLDLGLTVRDFSAELLVQGEAPQQTSETTVDAVLPLGYAAARFDLPFSGLSLGAEVNAIGYNGDSVYDVNAYGQYTVSLLQLRAGYRQMAIDYEDGDDRLDVELSGPFASIGLAF</sequence>
<organism evidence="2 3">
    <name type="scientific">Marinobacter fuscus</name>
    <dbReference type="NCBI Taxonomy" id="2109942"/>
    <lineage>
        <taxon>Bacteria</taxon>
        <taxon>Pseudomonadati</taxon>
        <taxon>Pseudomonadota</taxon>
        <taxon>Gammaproteobacteria</taxon>
        <taxon>Pseudomonadales</taxon>
        <taxon>Marinobacteraceae</taxon>
        <taxon>Marinobacter</taxon>
    </lineage>
</organism>
<reference evidence="2 3" key="1">
    <citation type="submission" date="2018-03" db="EMBL/GenBank/DDBJ databases">
        <title>Marinobacter brunus sp. nov., a marine bacterium of Gamma-proteobacteria isolated from the surface seawater of the South China Sea.</title>
        <authorList>
            <person name="Cheng H."/>
            <person name="Wu Y.-H."/>
            <person name="Xamxidin M."/>
            <person name="Xu X.-W."/>
        </authorList>
    </citation>
    <scope>NUCLEOTIDE SEQUENCE [LARGE SCALE GENOMIC DNA]</scope>
    <source>
        <strain evidence="2 3">NH169-3</strain>
    </source>
</reference>
<dbReference type="Proteomes" id="UP000239866">
    <property type="component" value="Unassembled WGS sequence"/>
</dbReference>
<keyword evidence="1" id="KW-0732">Signal</keyword>
<dbReference type="InterPro" id="IPR026387">
    <property type="entry name" value="OMP_w_GlyGly"/>
</dbReference>
<evidence type="ECO:0000256" key="1">
    <source>
        <dbReference type="SAM" id="SignalP"/>
    </source>
</evidence>
<evidence type="ECO:0000313" key="2">
    <source>
        <dbReference type="EMBL" id="PSF04898.1"/>
    </source>
</evidence>
<keyword evidence="3" id="KW-1185">Reference proteome</keyword>
<comment type="caution">
    <text evidence="2">The sequence shown here is derived from an EMBL/GenBank/DDBJ whole genome shotgun (WGS) entry which is preliminary data.</text>
</comment>
<accession>A0A2T1K4E1</accession>